<evidence type="ECO:0000256" key="5">
    <source>
        <dbReference type="ARBA" id="ARBA00022968"/>
    </source>
</evidence>
<organism evidence="10 11">
    <name type="scientific">Branchiostoma belcheri</name>
    <name type="common">Amphioxus</name>
    <dbReference type="NCBI Taxonomy" id="7741"/>
    <lineage>
        <taxon>Eukaryota</taxon>
        <taxon>Metazoa</taxon>
        <taxon>Chordata</taxon>
        <taxon>Cephalochordata</taxon>
        <taxon>Leptocardii</taxon>
        <taxon>Amphioxiformes</taxon>
        <taxon>Branchiostomatidae</taxon>
        <taxon>Branchiostoma</taxon>
    </lineage>
</organism>
<dbReference type="Gene3D" id="3.40.50.300">
    <property type="entry name" value="P-loop containing nucleotide triphosphate hydrolases"/>
    <property type="match status" value="1"/>
</dbReference>
<dbReference type="Pfam" id="PF06990">
    <property type="entry name" value="Gal-3-0_sulfotr"/>
    <property type="match status" value="1"/>
</dbReference>
<dbReference type="GO" id="GO:0000139">
    <property type="term" value="C:Golgi membrane"/>
    <property type="evidence" value="ECO:0007669"/>
    <property type="project" value="UniProtKB-SubCell"/>
</dbReference>
<dbReference type="PANTHER" id="PTHR14647">
    <property type="entry name" value="GALACTOSE-3-O-SULFOTRANSFERASE"/>
    <property type="match status" value="1"/>
</dbReference>
<keyword evidence="5" id="KW-0735">Signal-anchor</keyword>
<name>A0A6P4YD12_BRABE</name>
<keyword evidence="3" id="KW-0808">Transferase</keyword>
<comment type="similarity">
    <text evidence="2">Belongs to the galactose-3-O-sulfotransferase family.</text>
</comment>
<dbReference type="RefSeq" id="XP_019620049.1">
    <property type="nucleotide sequence ID" value="XM_019764490.1"/>
</dbReference>
<evidence type="ECO:0000313" key="10">
    <source>
        <dbReference type="Proteomes" id="UP000515135"/>
    </source>
</evidence>
<keyword evidence="9" id="KW-0325">Glycoprotein</keyword>
<dbReference type="GO" id="GO:0009247">
    <property type="term" value="P:glycolipid biosynthetic process"/>
    <property type="evidence" value="ECO:0007669"/>
    <property type="project" value="InterPro"/>
</dbReference>
<evidence type="ECO:0000256" key="2">
    <source>
        <dbReference type="ARBA" id="ARBA00008124"/>
    </source>
</evidence>
<dbReference type="Proteomes" id="UP000515135">
    <property type="component" value="Unplaced"/>
</dbReference>
<dbReference type="OrthoDB" id="514299at2759"/>
<dbReference type="KEGG" id="bbel:109466731"/>
<dbReference type="GeneID" id="109466731"/>
<evidence type="ECO:0000256" key="8">
    <source>
        <dbReference type="ARBA" id="ARBA00023136"/>
    </source>
</evidence>
<comment type="subcellular location">
    <subcellularLocation>
        <location evidence="1">Golgi apparatus membrane</location>
        <topology evidence="1">Single-pass type II membrane protein</topology>
    </subcellularLocation>
</comment>
<gene>
    <name evidence="11" type="primary">LOC109466731</name>
</gene>
<dbReference type="InterPro" id="IPR027417">
    <property type="entry name" value="P-loop_NTPase"/>
</dbReference>
<evidence type="ECO:0000256" key="3">
    <source>
        <dbReference type="ARBA" id="ARBA00022679"/>
    </source>
</evidence>
<keyword evidence="8" id="KW-0472">Membrane</keyword>
<dbReference type="PANTHER" id="PTHR14647:SF87">
    <property type="entry name" value="PUTATIVE-RELATED"/>
    <property type="match status" value="1"/>
</dbReference>
<proteinExistence type="inferred from homology"/>
<evidence type="ECO:0000256" key="7">
    <source>
        <dbReference type="ARBA" id="ARBA00023034"/>
    </source>
</evidence>
<accession>A0A6P4YD12</accession>
<reference evidence="11" key="1">
    <citation type="submission" date="2025-08" db="UniProtKB">
        <authorList>
            <consortium name="RefSeq"/>
        </authorList>
    </citation>
    <scope>IDENTIFICATION</scope>
    <source>
        <tissue evidence="11">Gonad</tissue>
    </source>
</reference>
<evidence type="ECO:0000256" key="9">
    <source>
        <dbReference type="ARBA" id="ARBA00023180"/>
    </source>
</evidence>
<evidence type="ECO:0000256" key="1">
    <source>
        <dbReference type="ARBA" id="ARBA00004323"/>
    </source>
</evidence>
<keyword evidence="10" id="KW-1185">Reference proteome</keyword>
<protein>
    <submittedName>
        <fullName evidence="11">Galactose-3-O-sulfotransferase 2-like</fullName>
    </submittedName>
</protein>
<evidence type="ECO:0000313" key="11">
    <source>
        <dbReference type="RefSeq" id="XP_019620049.1"/>
    </source>
</evidence>
<dbReference type="InterPro" id="IPR009729">
    <property type="entry name" value="Gal-3-0_sulfotransfrase"/>
</dbReference>
<sequence length="444" mass="52670">MRKTARIALAFKFVAVAALVYAAFNYKRMFETVHEAQLPPPKILNRAEEFRSFSPGQVNHTTPGTCTPRKKFVFIKTHKTGSCTTINIFQRYAIYNRLRVLMPVGQGPLSWPFPPREQDYVHQPDEQYDAQMHHFVYNKPWLLSKFPPDTPYISIIRQPYSHLKSEFNYFRFPHLLDIHSENPLKTFLTNPWMYRNKSEIFFPHVNVSWDGTRNPLTFDLGWPAEKADNEEDARSYINQIETEFTLVMILEHLAESLVLLRRLLCWNIKDVVLYARKENERAYSFKKYVATPEEMQNHRRWAAVDYMLYDTFNKSLWRKIHSQGPDFYSEVEYFKRICGVISDYCNKTMEESKRMDRAKKNLTEVKMVVKASQWSPEFEVDRTYCSYITSVKVYAMDVRMRGRPYTKDEMSRKMMDQNANIPLMRRGLPSFFTRYEARLAGIDV</sequence>
<keyword evidence="6" id="KW-1133">Transmembrane helix</keyword>
<keyword evidence="4" id="KW-0812">Transmembrane</keyword>
<evidence type="ECO:0000256" key="6">
    <source>
        <dbReference type="ARBA" id="ARBA00022989"/>
    </source>
</evidence>
<dbReference type="AlphaFoldDB" id="A0A6P4YD12"/>
<keyword evidence="7" id="KW-0333">Golgi apparatus</keyword>
<dbReference type="GO" id="GO:0001733">
    <property type="term" value="F:galactosylceramide sulfotransferase activity"/>
    <property type="evidence" value="ECO:0007669"/>
    <property type="project" value="InterPro"/>
</dbReference>
<evidence type="ECO:0000256" key="4">
    <source>
        <dbReference type="ARBA" id="ARBA00022692"/>
    </source>
</evidence>